<dbReference type="EMBL" id="JBHSCW010000010">
    <property type="protein sequence ID" value="MFC4353032.1"/>
    <property type="molecule type" value="Genomic_DNA"/>
</dbReference>
<feature type="compositionally biased region" description="Basic and acidic residues" evidence="1">
    <location>
        <begin position="352"/>
        <end position="363"/>
    </location>
</feature>
<proteinExistence type="predicted"/>
<comment type="caution">
    <text evidence="2">The sequence shown here is derived from an EMBL/GenBank/DDBJ whole genome shotgun (WGS) entry which is preliminary data.</text>
</comment>
<organism evidence="2 3">
    <name type="scientific">Fodinicurvata halophila</name>
    <dbReference type="NCBI Taxonomy" id="1419723"/>
    <lineage>
        <taxon>Bacteria</taxon>
        <taxon>Pseudomonadati</taxon>
        <taxon>Pseudomonadota</taxon>
        <taxon>Alphaproteobacteria</taxon>
        <taxon>Rhodospirillales</taxon>
        <taxon>Rhodovibrionaceae</taxon>
        <taxon>Fodinicurvata</taxon>
    </lineage>
</organism>
<evidence type="ECO:0008006" key="4">
    <source>
        <dbReference type="Google" id="ProtNLM"/>
    </source>
</evidence>
<gene>
    <name evidence="2" type="ORF">ACFOW6_15890</name>
</gene>
<reference evidence="3" key="1">
    <citation type="journal article" date="2019" name="Int. J. Syst. Evol. Microbiol.">
        <title>The Global Catalogue of Microorganisms (GCM) 10K type strain sequencing project: providing services to taxonomists for standard genome sequencing and annotation.</title>
        <authorList>
            <consortium name="The Broad Institute Genomics Platform"/>
            <consortium name="The Broad Institute Genome Sequencing Center for Infectious Disease"/>
            <person name="Wu L."/>
            <person name="Ma J."/>
        </authorList>
    </citation>
    <scope>NUCLEOTIDE SEQUENCE [LARGE SCALE GENOMIC DNA]</scope>
    <source>
        <strain evidence="3">CECT 8472</strain>
    </source>
</reference>
<name>A0ABV8UP27_9PROT</name>
<feature type="region of interest" description="Disordered" evidence="1">
    <location>
        <begin position="346"/>
        <end position="376"/>
    </location>
</feature>
<sequence>MNTLPEMLKQGDKARLFPVLADTSREGRMASIFLAALPMVPSLAEEVLGTAGFRVGKRTRMETYTEVVLKNGPTTNDRPDGLIIAKNPKSSWSALVEAKVGKAELQPEQVERYLELAKANDIDAVVTISNQFVARADQSPVPVSKKLTKKVGLYHWSWTWLRTQCEILHYQQSVEDQEQKFIVSEFHRLLQHPGTGIERFTQMGQNWKEIVQSVTNKEHLKKSSPDVEDAVACWFSETRDLSLQLSRYIGKPVKERIERKFQSDGAARLKQGISNLVETNSLTSGFVVPDAAADIEVCADLGFKTIEVSMKLKAPTDRKSPKARVNWLLKMLKKDDPRLIIEAHWPGRKPPTQKEVDALREDSSAIEDGSSETSPHSLEVKLVEHLGMKRFAGRRTFIEDLERIVPEFYDLVGQYVKPWQAPPPKPRKRAPSEDQLQSEEETILEDEDQRFGA</sequence>
<evidence type="ECO:0000313" key="3">
    <source>
        <dbReference type="Proteomes" id="UP001595799"/>
    </source>
</evidence>
<feature type="compositionally biased region" description="Acidic residues" evidence="1">
    <location>
        <begin position="436"/>
        <end position="453"/>
    </location>
</feature>
<dbReference type="RefSeq" id="WP_382423406.1">
    <property type="nucleotide sequence ID" value="NZ_JBHSCW010000010.1"/>
</dbReference>
<protein>
    <recommendedName>
        <fullName evidence="4">Stress response protein</fullName>
    </recommendedName>
</protein>
<dbReference type="Proteomes" id="UP001595799">
    <property type="component" value="Unassembled WGS sequence"/>
</dbReference>
<keyword evidence="3" id="KW-1185">Reference proteome</keyword>
<feature type="region of interest" description="Disordered" evidence="1">
    <location>
        <begin position="416"/>
        <end position="453"/>
    </location>
</feature>
<accession>A0ABV8UP27</accession>
<evidence type="ECO:0000256" key="1">
    <source>
        <dbReference type="SAM" id="MobiDB-lite"/>
    </source>
</evidence>
<evidence type="ECO:0000313" key="2">
    <source>
        <dbReference type="EMBL" id="MFC4353032.1"/>
    </source>
</evidence>